<dbReference type="Proteomes" id="UP000007842">
    <property type="component" value="Plasmid pSCATT"/>
</dbReference>
<dbReference type="PATRIC" id="fig|1003195.11.peg.1572"/>
<dbReference type="AlphaFoldDB" id="F8JLJ1"/>
<gene>
    <name evidence="3" type="ordered locus">SCATT_p01020</name>
</gene>
<evidence type="ECO:0000313" key="3">
    <source>
        <dbReference type="EMBL" id="AEW98295.1"/>
    </source>
</evidence>
<dbReference type="CDD" id="cd02440">
    <property type="entry name" value="AdoMet_MTases"/>
    <property type="match status" value="1"/>
</dbReference>
<keyword evidence="1 3" id="KW-0808">Transferase</keyword>
<evidence type="ECO:0000313" key="4">
    <source>
        <dbReference type="Proteomes" id="UP000007842"/>
    </source>
</evidence>
<accession>G8XE32</accession>
<sequence length="284" mass="30387">MAQASPLSSSSSRLGEWYDTASAVVAKAFNGHLHMGYWTSSTTTLAEAAEAMTDQLIARTPVKAGQRVLDVGSGTGRPALRLARATGAQVLGISLSQAETDRANALAGADPPPPPGGTRFERADVMALPYPPDSFDAVWAVESLAHVTDRAEALRQIARVLRPGGRLVLADGFLRSAADRDDTAVTTAHTTFFIAPVITLAAFTHLLRNAGLPPTTITDATDHARRSMTAWAAVVRDHPADYIPLFGETGFRQLLECWARENDLCDVIGYVLLTARRTATPRVE</sequence>
<name>F8JLJ1_STREN</name>
<evidence type="ECO:0000259" key="2">
    <source>
        <dbReference type="Pfam" id="PF08241"/>
    </source>
</evidence>
<dbReference type="PANTHER" id="PTHR44068">
    <property type="entry name" value="ZGC:194242"/>
    <property type="match status" value="1"/>
</dbReference>
<dbReference type="PANTHER" id="PTHR44068:SF11">
    <property type="entry name" value="GERANYL DIPHOSPHATE 2-C-METHYLTRANSFERASE"/>
    <property type="match status" value="1"/>
</dbReference>
<dbReference type="EMBL" id="CP003229">
    <property type="protein sequence ID" value="AEW98295.1"/>
    <property type="molecule type" value="Genomic_DNA"/>
</dbReference>
<organism evidence="3 4">
    <name type="scientific">Streptantibioticus cattleyicolor (strain ATCC 35852 / DSM 46488 / JCM 4925 / NBRC 14057 / NRRL 8057)</name>
    <name type="common">Streptomyces cattleya</name>
    <dbReference type="NCBI Taxonomy" id="1003195"/>
    <lineage>
        <taxon>Bacteria</taxon>
        <taxon>Bacillati</taxon>
        <taxon>Actinomycetota</taxon>
        <taxon>Actinomycetes</taxon>
        <taxon>Kitasatosporales</taxon>
        <taxon>Streptomycetaceae</taxon>
        <taxon>Streptantibioticus</taxon>
    </lineage>
</organism>
<dbReference type="InterPro" id="IPR013216">
    <property type="entry name" value="Methyltransf_11"/>
</dbReference>
<dbReference type="GO" id="GO:0008757">
    <property type="term" value="F:S-adenosylmethionine-dependent methyltransferase activity"/>
    <property type="evidence" value="ECO:0007669"/>
    <property type="project" value="InterPro"/>
</dbReference>
<dbReference type="InterPro" id="IPR050447">
    <property type="entry name" value="Erg6_SMT_methyltransf"/>
</dbReference>
<reference evidence="4" key="1">
    <citation type="submission" date="2011-12" db="EMBL/GenBank/DDBJ databases">
        <title>Complete genome sequence of Streptomyces cattleya strain DSM 46488.</title>
        <authorList>
            <person name="Ou H.-Y."/>
            <person name="Li P."/>
            <person name="Zhao C."/>
            <person name="O'Hagan D."/>
            <person name="Deng Z."/>
        </authorList>
    </citation>
    <scope>NUCLEOTIDE SEQUENCE [LARGE SCALE GENOMIC DNA]</scope>
    <source>
        <strain evidence="4">ATCC 35852 / DSM 46488 / JCM 4925 / NBRC 14057 / NRRL 8057</strain>
        <plasmid evidence="4">Plasmid pSCATT</plasmid>
    </source>
</reference>
<dbReference type="Pfam" id="PF08241">
    <property type="entry name" value="Methyltransf_11"/>
    <property type="match status" value="1"/>
</dbReference>
<accession>F8JLJ1</accession>
<dbReference type="HOGENOM" id="CLU_039068_6_0_11"/>
<dbReference type="InterPro" id="IPR029063">
    <property type="entry name" value="SAM-dependent_MTases_sf"/>
</dbReference>
<keyword evidence="3" id="KW-0489">Methyltransferase</keyword>
<dbReference type="KEGG" id="scy:SCATT_p01020"/>
<dbReference type="KEGG" id="sct:SCAT_p1623"/>
<geneLocation type="plasmid" evidence="3 4">
    <name>pSCATT</name>
</geneLocation>
<evidence type="ECO:0000256" key="1">
    <source>
        <dbReference type="ARBA" id="ARBA00022679"/>
    </source>
</evidence>
<keyword evidence="3" id="KW-0614">Plasmid</keyword>
<proteinExistence type="predicted"/>
<dbReference type="RefSeq" id="WP_014152070.1">
    <property type="nucleotide sequence ID" value="NC_016113.1"/>
</dbReference>
<protein>
    <submittedName>
        <fullName evidence="3">D-glucose O-methyltransferase</fullName>
    </submittedName>
</protein>
<keyword evidence="4" id="KW-1185">Reference proteome</keyword>
<feature type="domain" description="Methyltransferase type 11" evidence="2">
    <location>
        <begin position="69"/>
        <end position="169"/>
    </location>
</feature>
<dbReference type="GO" id="GO:0032259">
    <property type="term" value="P:methylation"/>
    <property type="evidence" value="ECO:0007669"/>
    <property type="project" value="UniProtKB-KW"/>
</dbReference>
<dbReference type="OrthoDB" id="9769602at2"/>
<dbReference type="Gene3D" id="3.40.50.150">
    <property type="entry name" value="Vaccinia Virus protein VP39"/>
    <property type="match status" value="1"/>
</dbReference>
<dbReference type="SUPFAM" id="SSF53335">
    <property type="entry name" value="S-adenosyl-L-methionine-dependent methyltransferases"/>
    <property type="match status" value="1"/>
</dbReference>